<organism evidence="2 3">
    <name type="scientific">Trichoglossum hirsutum</name>
    <dbReference type="NCBI Taxonomy" id="265104"/>
    <lineage>
        <taxon>Eukaryota</taxon>
        <taxon>Fungi</taxon>
        <taxon>Dikarya</taxon>
        <taxon>Ascomycota</taxon>
        <taxon>Pezizomycotina</taxon>
        <taxon>Geoglossomycetes</taxon>
        <taxon>Geoglossales</taxon>
        <taxon>Geoglossaceae</taxon>
        <taxon>Trichoglossum</taxon>
    </lineage>
</organism>
<feature type="compositionally biased region" description="Basic and acidic residues" evidence="1">
    <location>
        <begin position="299"/>
        <end position="309"/>
    </location>
</feature>
<dbReference type="EMBL" id="JAGHQM010002230">
    <property type="protein sequence ID" value="KAH0551062.1"/>
    <property type="molecule type" value="Genomic_DNA"/>
</dbReference>
<feature type="compositionally biased region" description="Basic residues" evidence="1">
    <location>
        <begin position="216"/>
        <end position="228"/>
    </location>
</feature>
<feature type="compositionally biased region" description="Polar residues" evidence="1">
    <location>
        <begin position="289"/>
        <end position="298"/>
    </location>
</feature>
<reference evidence="2" key="1">
    <citation type="submission" date="2021-03" db="EMBL/GenBank/DDBJ databases">
        <title>Comparative genomics and phylogenomic investigation of the class Geoglossomycetes provide insights into ecological specialization and systematics.</title>
        <authorList>
            <person name="Melie T."/>
            <person name="Pirro S."/>
            <person name="Miller A.N."/>
            <person name="Quandt A."/>
        </authorList>
    </citation>
    <scope>NUCLEOTIDE SEQUENCE</scope>
    <source>
        <strain evidence="2">CAQ_001_2017</strain>
    </source>
</reference>
<sequence>MPPVRPKLSITLPRNFTFHYTDGQDPREQPTGQETEARQAPSTRPYRIRPRHRPGIVVTHPEGQSNPTLLLQDVARPTIEVPGTTASGPPHSMKESSPELAEGFLAPAPSRPRFFTPPKTPLAKILTAFDRDTSEKTQWGESNSNHGESIHRPDSACSGFSDSSNSSSDSLISFPSEGGSCTSPETEDTFAFPGYSAEKRRESRRTMPMQPDYANRRIRGRKGHGSKRVKWTEEMDNHLWKTYTLYRHDPQVTPFFVQPGGVPPLGVCCRVAREAKRSWRGQKLPLSSIEESSGTSNDSRGKQILRDVQDETNAVRTGADSPDTLTDIKSGSSTPTASSEPQKQLLASKWPGTESATRRRLRKLCKSKFSPSPQKEQLLRPRSTTPFRQSRATFSSVGWDRGRATFTRDMAYSLTTSTSATMHPDGSLAQLSRESMQRNEDWFGRPLDRPANQQSQTLQFGLGIGGFESMSTRARLGSPFDDRTSVRPPPSRGQPDSSEYAAGELKSPLTLTEPLPYTTAVKRRAQHQLEDELSPGGTDMRVNFFEELFGAPAETSHRRVRSRGFSLGDVTRGSRLPSMSTPPTMYDRMNSSQFSNLASLQALASNGQTGSPPLRLGSPFADDYSSSQRARAPAHETTTTSGLAELGRQQYIGRHSLHSLGFEPPLSIEQRLDEHNRGDRDRDDRDDSSRKRFKG</sequence>
<evidence type="ECO:0000313" key="3">
    <source>
        <dbReference type="Proteomes" id="UP000750711"/>
    </source>
</evidence>
<accession>A0A9P8IJD0</accession>
<comment type="caution">
    <text evidence="2">The sequence shown here is derived from an EMBL/GenBank/DDBJ whole genome shotgun (WGS) entry which is preliminary data.</text>
</comment>
<evidence type="ECO:0000256" key="1">
    <source>
        <dbReference type="SAM" id="MobiDB-lite"/>
    </source>
</evidence>
<feature type="compositionally biased region" description="Low complexity" evidence="1">
    <location>
        <begin position="155"/>
        <end position="176"/>
    </location>
</feature>
<keyword evidence="3" id="KW-1185">Reference proteome</keyword>
<feature type="region of interest" description="Disordered" evidence="1">
    <location>
        <begin position="604"/>
        <end position="695"/>
    </location>
</feature>
<feature type="region of interest" description="Disordered" evidence="1">
    <location>
        <begin position="286"/>
        <end position="389"/>
    </location>
</feature>
<proteinExistence type="predicted"/>
<protein>
    <submittedName>
        <fullName evidence="2">Uncharacterized protein</fullName>
    </submittedName>
</protein>
<feature type="region of interest" description="Disordered" evidence="1">
    <location>
        <begin position="571"/>
        <end position="590"/>
    </location>
</feature>
<feature type="compositionally biased region" description="Polar residues" evidence="1">
    <location>
        <begin position="136"/>
        <end position="147"/>
    </location>
</feature>
<feature type="compositionally biased region" description="Basic and acidic residues" evidence="1">
    <location>
        <begin position="670"/>
        <end position="695"/>
    </location>
</feature>
<feature type="region of interest" description="Disordered" evidence="1">
    <location>
        <begin position="1"/>
        <end position="68"/>
    </location>
</feature>
<gene>
    <name evidence="2" type="ORF">GP486_007588</name>
</gene>
<feature type="region of interest" description="Disordered" evidence="1">
    <location>
        <begin position="80"/>
        <end position="119"/>
    </location>
</feature>
<evidence type="ECO:0000313" key="2">
    <source>
        <dbReference type="EMBL" id="KAH0551062.1"/>
    </source>
</evidence>
<dbReference type="Proteomes" id="UP000750711">
    <property type="component" value="Unassembled WGS sequence"/>
</dbReference>
<feature type="compositionally biased region" description="Polar residues" evidence="1">
    <location>
        <begin position="323"/>
        <end position="342"/>
    </location>
</feature>
<dbReference type="AlphaFoldDB" id="A0A9P8IJD0"/>
<feature type="region of interest" description="Disordered" evidence="1">
    <location>
        <begin position="131"/>
        <end position="228"/>
    </location>
</feature>
<name>A0A9P8IJD0_9PEZI</name>
<feature type="compositionally biased region" description="Polar residues" evidence="1">
    <location>
        <begin position="577"/>
        <end position="590"/>
    </location>
</feature>
<feature type="region of interest" description="Disordered" evidence="1">
    <location>
        <begin position="472"/>
        <end position="505"/>
    </location>
</feature>